<dbReference type="AlphaFoldDB" id="A0AB33JD05"/>
<dbReference type="Gene3D" id="2.40.170.20">
    <property type="entry name" value="TonB-dependent receptor, beta-barrel domain"/>
    <property type="match status" value="1"/>
</dbReference>
<feature type="domain" description="TonB-dependent receptor plug" evidence="13">
    <location>
        <begin position="67"/>
        <end position="166"/>
    </location>
</feature>
<evidence type="ECO:0000256" key="11">
    <source>
        <dbReference type="RuleBase" id="RU003357"/>
    </source>
</evidence>
<keyword evidence="6 11" id="KW-0798">TonB box</keyword>
<evidence type="ECO:0000256" key="6">
    <source>
        <dbReference type="ARBA" id="ARBA00023077"/>
    </source>
</evidence>
<evidence type="ECO:0000256" key="9">
    <source>
        <dbReference type="ARBA" id="ARBA00023237"/>
    </source>
</evidence>
<dbReference type="Gene3D" id="2.170.130.10">
    <property type="entry name" value="TonB-dependent receptor, plug domain"/>
    <property type="match status" value="1"/>
</dbReference>
<dbReference type="GO" id="GO:0009279">
    <property type="term" value="C:cell outer membrane"/>
    <property type="evidence" value="ECO:0007669"/>
    <property type="project" value="UniProtKB-SubCell"/>
</dbReference>
<dbReference type="InterPro" id="IPR012910">
    <property type="entry name" value="Plug_dom"/>
</dbReference>
<protein>
    <submittedName>
        <fullName evidence="14">TonB-dependent receptor</fullName>
    </submittedName>
</protein>
<proteinExistence type="inferred from homology"/>
<sequence length="735" mass="83059">MSQRIKLTVLCSLVVGIGLQGQVSARTEMRKIKEKAQVDSTVFKEQQISEVQITAKSKARALQEQAYAISVLDLQKSYTMNTPLNRLLNTVSSVRIREDGGVGSNYSFSMNGFTGNQVKFFLDGIPMDNFGSSFNLANLSANMAERVEVYKGVLPVYLGADALGGAVNILTRRNANYLDAVYSIGSFGTHKASVNGAYSNTQTGFTLRFNTFFNYAKNNYKVYAPIVDLNTQKVIGNEWVKRFHDQYRSGGLKVETGLMGRKWADYLLFGFIASGNNKNVQTGATMDAVYGGVKQRSFSFIPSVRYKKNDLWVDGLSLQLYATYNMVNTYNVDTLTARYNWLGQHVKSTGAGEAYKTDAKIREREWQANANINYMIDTHQSLTLNHVLTAMRRKAYDKAYPDDLMNNVPQILTKNVTGLGYQVRFDRWNASVFGKLYQLHSATNKLVNQFKQDQHWESVETDKTKLGFGVAATYFILPGLQAKVSYENAYRMPETVEMFGDGFIQKSNLNLKPESSKNLNAGFVYDRHIGVHHLMAEANYIYRRSTDFIMKGVSLTSNPTTAYTNLGKVITKGIEGSLRYEYKNIFHVGGTITYQDIKDRQEFIANEDSYVGSGISENISYGYRVPNIPYFFMNGGMGVNLYDCLHRGNKLYANYSTDYIYRYYLSFPGLGSSASKKVIPEQFSHNLSVGYAIQNGKYDISVECTNLTDKKLYDNYRLQKPGRAFSVKFRYYMSK</sequence>
<dbReference type="Pfam" id="PF07715">
    <property type="entry name" value="Plug"/>
    <property type="match status" value="1"/>
</dbReference>
<keyword evidence="3 10" id="KW-1134">Transmembrane beta strand</keyword>
<dbReference type="GO" id="GO:0015344">
    <property type="term" value="F:siderophore uptake transmembrane transporter activity"/>
    <property type="evidence" value="ECO:0007669"/>
    <property type="project" value="TreeGrafter"/>
</dbReference>
<evidence type="ECO:0000259" key="13">
    <source>
        <dbReference type="Pfam" id="PF07715"/>
    </source>
</evidence>
<dbReference type="Pfam" id="PF00593">
    <property type="entry name" value="TonB_dep_Rec_b-barrel"/>
    <property type="match status" value="1"/>
</dbReference>
<dbReference type="SUPFAM" id="SSF56935">
    <property type="entry name" value="Porins"/>
    <property type="match status" value="1"/>
</dbReference>
<keyword evidence="5" id="KW-0732">Signal</keyword>
<keyword evidence="9 10" id="KW-0998">Cell outer membrane</keyword>
<dbReference type="InterPro" id="IPR037066">
    <property type="entry name" value="Plug_dom_sf"/>
</dbReference>
<organism evidence="14">
    <name type="scientific">Prevotella sp. GTC17262</name>
    <dbReference type="NCBI Taxonomy" id="3236797"/>
    <lineage>
        <taxon>Bacteria</taxon>
        <taxon>Pseudomonadati</taxon>
        <taxon>Bacteroidota</taxon>
        <taxon>Bacteroidia</taxon>
        <taxon>Bacteroidales</taxon>
        <taxon>Prevotellaceae</taxon>
        <taxon>Prevotella</taxon>
    </lineage>
</organism>
<dbReference type="InterPro" id="IPR000531">
    <property type="entry name" value="Beta-barrel_TonB"/>
</dbReference>
<evidence type="ECO:0000256" key="3">
    <source>
        <dbReference type="ARBA" id="ARBA00022452"/>
    </source>
</evidence>
<dbReference type="InterPro" id="IPR039426">
    <property type="entry name" value="TonB-dep_rcpt-like"/>
</dbReference>
<evidence type="ECO:0000313" key="14">
    <source>
        <dbReference type="EMBL" id="BFO79908.1"/>
    </source>
</evidence>
<evidence type="ECO:0000256" key="8">
    <source>
        <dbReference type="ARBA" id="ARBA00023170"/>
    </source>
</evidence>
<dbReference type="PANTHER" id="PTHR30069">
    <property type="entry name" value="TONB-DEPENDENT OUTER MEMBRANE RECEPTOR"/>
    <property type="match status" value="1"/>
</dbReference>
<keyword evidence="8 14" id="KW-0675">Receptor</keyword>
<dbReference type="PROSITE" id="PS52016">
    <property type="entry name" value="TONB_DEPENDENT_REC_3"/>
    <property type="match status" value="1"/>
</dbReference>
<evidence type="ECO:0000256" key="7">
    <source>
        <dbReference type="ARBA" id="ARBA00023136"/>
    </source>
</evidence>
<evidence type="ECO:0000259" key="12">
    <source>
        <dbReference type="Pfam" id="PF00593"/>
    </source>
</evidence>
<evidence type="ECO:0000256" key="1">
    <source>
        <dbReference type="ARBA" id="ARBA00004571"/>
    </source>
</evidence>
<feature type="domain" description="TonB-dependent receptor-like beta-barrel" evidence="12">
    <location>
        <begin position="256"/>
        <end position="707"/>
    </location>
</feature>
<dbReference type="EMBL" id="AP035789">
    <property type="protein sequence ID" value="BFO79908.1"/>
    <property type="molecule type" value="Genomic_DNA"/>
</dbReference>
<dbReference type="GO" id="GO:0044718">
    <property type="term" value="P:siderophore transmembrane transport"/>
    <property type="evidence" value="ECO:0007669"/>
    <property type="project" value="TreeGrafter"/>
</dbReference>
<comment type="similarity">
    <text evidence="10 11">Belongs to the TonB-dependent receptor family.</text>
</comment>
<evidence type="ECO:0000256" key="4">
    <source>
        <dbReference type="ARBA" id="ARBA00022692"/>
    </source>
</evidence>
<accession>A0AB33JD05</accession>
<keyword evidence="7 10" id="KW-0472">Membrane</keyword>
<comment type="subcellular location">
    <subcellularLocation>
        <location evidence="1 10">Cell outer membrane</location>
        <topology evidence="1 10">Multi-pass membrane protein</topology>
    </subcellularLocation>
</comment>
<evidence type="ECO:0000256" key="5">
    <source>
        <dbReference type="ARBA" id="ARBA00022729"/>
    </source>
</evidence>
<dbReference type="InterPro" id="IPR036942">
    <property type="entry name" value="Beta-barrel_TonB_sf"/>
</dbReference>
<keyword evidence="2 10" id="KW-0813">Transport</keyword>
<reference evidence="14" key="1">
    <citation type="submission" date="2024-07" db="EMBL/GenBank/DDBJ databases">
        <title>Complete genome sequence of Prevotella sp. YM-2024 GTC17262.</title>
        <authorList>
            <person name="Hayashi M."/>
            <person name="Muto Y."/>
            <person name="Tanaka K."/>
            <person name="Niwa H."/>
        </authorList>
    </citation>
    <scope>NUCLEOTIDE SEQUENCE</scope>
    <source>
        <strain evidence="14">GTC17262</strain>
    </source>
</reference>
<gene>
    <name evidence="14" type="ORF">GTC17262_00990</name>
</gene>
<keyword evidence="4 10" id="KW-0812">Transmembrane</keyword>
<evidence type="ECO:0000256" key="2">
    <source>
        <dbReference type="ARBA" id="ARBA00022448"/>
    </source>
</evidence>
<evidence type="ECO:0000256" key="10">
    <source>
        <dbReference type="PROSITE-ProRule" id="PRU01360"/>
    </source>
</evidence>
<dbReference type="PANTHER" id="PTHR30069:SF29">
    <property type="entry name" value="HEMOGLOBIN AND HEMOGLOBIN-HAPTOGLOBIN-BINDING PROTEIN 1-RELATED"/>
    <property type="match status" value="1"/>
</dbReference>
<name>A0AB33JD05_9BACT</name>